<evidence type="ECO:0000256" key="6">
    <source>
        <dbReference type="ARBA" id="ARBA00022630"/>
    </source>
</evidence>
<evidence type="ECO:0000256" key="9">
    <source>
        <dbReference type="ARBA" id="ARBA00049922"/>
    </source>
</evidence>
<comment type="catalytic activity">
    <reaction evidence="9">
        <text>dihydrourocanate + A = urocanate + AH2</text>
        <dbReference type="Rhea" id="RHEA:36059"/>
        <dbReference type="ChEBI" id="CHEBI:13193"/>
        <dbReference type="ChEBI" id="CHEBI:17499"/>
        <dbReference type="ChEBI" id="CHEBI:27247"/>
        <dbReference type="ChEBI" id="CHEBI:72991"/>
        <dbReference type="EC" id="1.3.99.33"/>
    </reaction>
</comment>
<gene>
    <name evidence="11" type="ORF">FD02_GL000082</name>
</gene>
<dbReference type="SUPFAM" id="SSF56425">
    <property type="entry name" value="Succinate dehydrogenase/fumarate reductase flavoprotein, catalytic domain"/>
    <property type="match status" value="1"/>
</dbReference>
<proteinExistence type="inferred from homology"/>
<dbReference type="GO" id="GO:0016020">
    <property type="term" value="C:membrane"/>
    <property type="evidence" value="ECO:0007669"/>
    <property type="project" value="InterPro"/>
</dbReference>
<dbReference type="InterPro" id="IPR007329">
    <property type="entry name" value="FMN-bd"/>
</dbReference>
<evidence type="ECO:0000256" key="8">
    <source>
        <dbReference type="ARBA" id="ARBA00023002"/>
    </source>
</evidence>
<dbReference type="STRING" id="1291734.FD02_GL000082"/>
<dbReference type="OrthoDB" id="9806724at2"/>
<comment type="similarity">
    <text evidence="3">Belongs to the FAD-dependent oxidoreductase 2 family. FRD/SDH subfamily.</text>
</comment>
<dbReference type="SUPFAM" id="SSF51905">
    <property type="entry name" value="FAD/NAD(P)-binding domain"/>
    <property type="match status" value="1"/>
</dbReference>
<dbReference type="GO" id="GO:0010181">
    <property type="term" value="F:FMN binding"/>
    <property type="evidence" value="ECO:0007669"/>
    <property type="project" value="InterPro"/>
</dbReference>
<keyword evidence="6" id="KW-0285">Flavoprotein</keyword>
<evidence type="ECO:0000256" key="1">
    <source>
        <dbReference type="ARBA" id="ARBA00001917"/>
    </source>
</evidence>
<dbReference type="AlphaFoldDB" id="A0A0R1JHX0"/>
<name>A0A0R1JHX0_9LACO</name>
<dbReference type="RefSeq" id="WP_056951557.1">
    <property type="nucleotide sequence ID" value="NZ_AZDJ01000030.1"/>
</dbReference>
<evidence type="ECO:0000256" key="5">
    <source>
        <dbReference type="ARBA" id="ARBA00015872"/>
    </source>
</evidence>
<dbReference type="EMBL" id="AZDJ01000030">
    <property type="protein sequence ID" value="KRK70901.1"/>
    <property type="molecule type" value="Genomic_DNA"/>
</dbReference>
<evidence type="ECO:0000313" key="11">
    <source>
        <dbReference type="EMBL" id="KRK70901.1"/>
    </source>
</evidence>
<dbReference type="EC" id="1.3.99.33" evidence="4"/>
<dbReference type="Pfam" id="PF04205">
    <property type="entry name" value="FMN_bind"/>
    <property type="match status" value="1"/>
</dbReference>
<comment type="cofactor">
    <cofactor evidence="1">
        <name>FMN</name>
        <dbReference type="ChEBI" id="CHEBI:58210"/>
    </cofactor>
</comment>
<organism evidence="11 12">
    <name type="scientific">Lacticaseibacillus nasuensis JCM 17158</name>
    <dbReference type="NCBI Taxonomy" id="1291734"/>
    <lineage>
        <taxon>Bacteria</taxon>
        <taxon>Bacillati</taxon>
        <taxon>Bacillota</taxon>
        <taxon>Bacilli</taxon>
        <taxon>Lactobacillales</taxon>
        <taxon>Lactobacillaceae</taxon>
        <taxon>Lacticaseibacillus</taxon>
    </lineage>
</organism>
<evidence type="ECO:0000256" key="7">
    <source>
        <dbReference type="ARBA" id="ARBA00022827"/>
    </source>
</evidence>
<evidence type="ECO:0000256" key="4">
    <source>
        <dbReference type="ARBA" id="ARBA00013137"/>
    </source>
</evidence>
<dbReference type="InterPro" id="IPR003953">
    <property type="entry name" value="FAD-dep_OxRdtase_2_FAD-bd"/>
</dbReference>
<keyword evidence="8" id="KW-0560">Oxidoreductase</keyword>
<evidence type="ECO:0000256" key="2">
    <source>
        <dbReference type="ARBA" id="ARBA00001974"/>
    </source>
</evidence>
<keyword evidence="7" id="KW-0274">FAD</keyword>
<feature type="domain" description="FMN-binding" evidence="10">
    <location>
        <begin position="15"/>
        <end position="90"/>
    </location>
</feature>
<dbReference type="PATRIC" id="fig|1291734.4.peg.90"/>
<dbReference type="Gene3D" id="3.90.1010.20">
    <property type="match status" value="1"/>
</dbReference>
<dbReference type="Proteomes" id="UP000051804">
    <property type="component" value="Unassembled WGS sequence"/>
</dbReference>
<comment type="caution">
    <text evidence="11">The sequence shown here is derived from an EMBL/GenBank/DDBJ whole genome shotgun (WGS) entry which is preliminary data.</text>
</comment>
<dbReference type="InterPro" id="IPR027477">
    <property type="entry name" value="Succ_DH/fumarate_Rdtase_cat_sf"/>
</dbReference>
<dbReference type="InterPro" id="IPR050315">
    <property type="entry name" value="FAD-oxidoreductase_2"/>
</dbReference>
<sequence>MANLKSGTYHVVAQGYENNSTKLRVDIDHNRIEKITAEKEIVPNTLEDAVFTQIPEKIIKDQTLDIDALTGASYSSKGLLNAVGEAVKQAGGNVADYHQRTAAPKTASTTTTVAATANDDYQNWRQAPAKVDKVIDTEFLIIGAGIAGLAAAVQAAQDGVKVTVLEKNAFVAGNGGGVEGIFGINTDMQKAAGIHAEKEDIISREMELGQYRADGSFWVDLVNNSAENIDWLVKQGVQLTHVDRYHDTCMFPTFHWFKGGFASIGYVPYMKARADELGVKFILDTSATSIIRDGERVAGVYADSPDGTLQINAKATLLATGGVGHNAELIAKQGWQTKNLHYCSMPSNTGDGYQMAMSLGAKDMLLESPEFMMNYIQALPHEGVHLYIDPINGFMSLPSGGPVVFVNQDGARFVNENVKKDNLLYQRMAIKSTKVTYEIFSQKIYDQITAGVDGADEVLAKAVETNEGNSLFKADNFADLAKAVDLPVDAVVDTLKQYNRFAANGKDEEFNKDADMLVALDEGPFYIARLDPSNLIGIGGVGSNRKFEVITDDFEKIPGLYVAGMDSTMQYRDVYTITLGGSACAHDVNSGRHAAMNAKAYIASQAVTA</sequence>
<dbReference type="PANTHER" id="PTHR43400:SF7">
    <property type="entry name" value="FAD-DEPENDENT OXIDOREDUCTASE 2 FAD BINDING DOMAIN-CONTAINING PROTEIN"/>
    <property type="match status" value="1"/>
</dbReference>
<comment type="cofactor">
    <cofactor evidence="2">
        <name>FAD</name>
        <dbReference type="ChEBI" id="CHEBI:57692"/>
    </cofactor>
</comment>
<dbReference type="Gene3D" id="3.90.700.10">
    <property type="entry name" value="Succinate dehydrogenase/fumarate reductase flavoprotein, catalytic domain"/>
    <property type="match status" value="1"/>
</dbReference>
<keyword evidence="12" id="KW-1185">Reference proteome</keyword>
<protein>
    <recommendedName>
        <fullName evidence="5">Urocanate reductase</fullName>
        <ecNumber evidence="4">1.3.99.33</ecNumber>
    </recommendedName>
</protein>
<dbReference type="GO" id="GO:0033765">
    <property type="term" value="F:steroid dehydrogenase activity, acting on the CH-CH group of donors"/>
    <property type="evidence" value="ECO:0007669"/>
    <property type="project" value="UniProtKB-ARBA"/>
</dbReference>
<evidence type="ECO:0000256" key="3">
    <source>
        <dbReference type="ARBA" id="ARBA00008040"/>
    </source>
</evidence>
<evidence type="ECO:0000259" key="10">
    <source>
        <dbReference type="SMART" id="SM00900"/>
    </source>
</evidence>
<evidence type="ECO:0000313" key="12">
    <source>
        <dbReference type="Proteomes" id="UP000051804"/>
    </source>
</evidence>
<dbReference type="Pfam" id="PF00890">
    <property type="entry name" value="FAD_binding_2"/>
    <property type="match status" value="1"/>
</dbReference>
<dbReference type="SMART" id="SM00900">
    <property type="entry name" value="FMN_bind"/>
    <property type="match status" value="1"/>
</dbReference>
<reference evidence="11 12" key="1">
    <citation type="journal article" date="2015" name="Genome Announc.">
        <title>Expanding the biotechnology potential of lactobacilli through comparative genomics of 213 strains and associated genera.</title>
        <authorList>
            <person name="Sun Z."/>
            <person name="Harris H.M."/>
            <person name="McCann A."/>
            <person name="Guo C."/>
            <person name="Argimon S."/>
            <person name="Zhang W."/>
            <person name="Yang X."/>
            <person name="Jeffery I.B."/>
            <person name="Cooney J.C."/>
            <person name="Kagawa T.F."/>
            <person name="Liu W."/>
            <person name="Song Y."/>
            <person name="Salvetti E."/>
            <person name="Wrobel A."/>
            <person name="Rasinkangas P."/>
            <person name="Parkhill J."/>
            <person name="Rea M.C."/>
            <person name="O'Sullivan O."/>
            <person name="Ritari J."/>
            <person name="Douillard F.P."/>
            <person name="Paul Ross R."/>
            <person name="Yang R."/>
            <person name="Briner A.E."/>
            <person name="Felis G.E."/>
            <person name="de Vos W.M."/>
            <person name="Barrangou R."/>
            <person name="Klaenhammer T.R."/>
            <person name="Caufield P.W."/>
            <person name="Cui Y."/>
            <person name="Zhang H."/>
            <person name="O'Toole P.W."/>
        </authorList>
    </citation>
    <scope>NUCLEOTIDE SEQUENCE [LARGE SCALE GENOMIC DNA]</scope>
    <source>
        <strain evidence="11 12">JCM 17158</strain>
    </source>
</reference>
<dbReference type="InterPro" id="IPR036188">
    <property type="entry name" value="FAD/NAD-bd_sf"/>
</dbReference>
<dbReference type="Gene3D" id="3.50.50.60">
    <property type="entry name" value="FAD/NAD(P)-binding domain"/>
    <property type="match status" value="1"/>
</dbReference>
<dbReference type="PANTHER" id="PTHR43400">
    <property type="entry name" value="FUMARATE REDUCTASE"/>
    <property type="match status" value="1"/>
</dbReference>
<accession>A0A0R1JHX0</accession>